<accession>A0A2T6BQR4</accession>
<proteinExistence type="predicted"/>
<reference evidence="1 2" key="1">
    <citation type="submission" date="2018-04" db="EMBL/GenBank/DDBJ databases">
        <title>Genomic Encyclopedia of Archaeal and Bacterial Type Strains, Phase II (KMG-II): from individual species to whole genera.</title>
        <authorList>
            <person name="Goeker M."/>
        </authorList>
    </citation>
    <scope>NUCLEOTIDE SEQUENCE [LARGE SCALE GENOMIC DNA]</scope>
    <source>
        <strain evidence="1 2">DSM 45787</strain>
    </source>
</reference>
<sequence>MELLILGGTSFVGRHMVEVALSRGHGLTLFNRGLNQGLTFRPLGETARDTLAWDRTRPDLPRKAGISREREASLLDRWHRRHG</sequence>
<dbReference type="RefSeq" id="WP_211308279.1">
    <property type="nucleotide sequence ID" value="NZ_QBKR01000016.1"/>
</dbReference>
<dbReference type="Gene3D" id="3.40.50.720">
    <property type="entry name" value="NAD(P)-binding Rossmann-like Domain"/>
    <property type="match status" value="1"/>
</dbReference>
<protein>
    <recommendedName>
        <fullName evidence="3">NAD-dependent epimerase/dehydratase family protein</fullName>
    </recommendedName>
</protein>
<dbReference type="EMBL" id="QBKR01000016">
    <property type="protein sequence ID" value="PTX58431.1"/>
    <property type="molecule type" value="Genomic_DNA"/>
</dbReference>
<organism evidence="1 2">
    <name type="scientific">Melghirimyces profundicolus</name>
    <dbReference type="NCBI Taxonomy" id="1242148"/>
    <lineage>
        <taxon>Bacteria</taxon>
        <taxon>Bacillati</taxon>
        <taxon>Bacillota</taxon>
        <taxon>Bacilli</taxon>
        <taxon>Bacillales</taxon>
        <taxon>Thermoactinomycetaceae</taxon>
        <taxon>Melghirimyces</taxon>
    </lineage>
</organism>
<name>A0A2T6BQR4_9BACL</name>
<gene>
    <name evidence="1" type="ORF">C8P63_11618</name>
</gene>
<dbReference type="Proteomes" id="UP000244240">
    <property type="component" value="Unassembled WGS sequence"/>
</dbReference>
<comment type="caution">
    <text evidence="1">The sequence shown here is derived from an EMBL/GenBank/DDBJ whole genome shotgun (WGS) entry which is preliminary data.</text>
</comment>
<dbReference type="InterPro" id="IPR036291">
    <property type="entry name" value="NAD(P)-bd_dom_sf"/>
</dbReference>
<evidence type="ECO:0000313" key="2">
    <source>
        <dbReference type="Proteomes" id="UP000244240"/>
    </source>
</evidence>
<evidence type="ECO:0008006" key="3">
    <source>
        <dbReference type="Google" id="ProtNLM"/>
    </source>
</evidence>
<dbReference type="AlphaFoldDB" id="A0A2T6BQR4"/>
<dbReference type="SUPFAM" id="SSF51735">
    <property type="entry name" value="NAD(P)-binding Rossmann-fold domains"/>
    <property type="match status" value="1"/>
</dbReference>
<evidence type="ECO:0000313" key="1">
    <source>
        <dbReference type="EMBL" id="PTX58431.1"/>
    </source>
</evidence>
<keyword evidence="2" id="KW-1185">Reference proteome</keyword>